<reference evidence="3 4" key="1">
    <citation type="submission" date="2020-06" db="EMBL/GenBank/DDBJ databases">
        <authorList>
            <person name="Li R."/>
            <person name="Bekaert M."/>
        </authorList>
    </citation>
    <scope>NUCLEOTIDE SEQUENCE [LARGE SCALE GENOMIC DNA]</scope>
    <source>
        <strain evidence="4">wild</strain>
    </source>
</reference>
<gene>
    <name evidence="3" type="ORF">MCOR_40588</name>
</gene>
<accession>A0A6J8DG86</accession>
<evidence type="ECO:0000313" key="4">
    <source>
        <dbReference type="Proteomes" id="UP000507470"/>
    </source>
</evidence>
<dbReference type="PANTHER" id="PTHR45617:SF178">
    <property type="entry name" value="ASTROCYTIC LEUCINE-RICH REPEAT MOLECULE-RELATED"/>
    <property type="match status" value="1"/>
</dbReference>
<evidence type="ECO:0000256" key="2">
    <source>
        <dbReference type="ARBA" id="ARBA00022737"/>
    </source>
</evidence>
<keyword evidence="2" id="KW-0677">Repeat</keyword>
<sequence>MNMFIDEYHLLFNELASTNIKQLVRANTSDCVITKFPVFVLKVLNNTGLEEFYLNTNVFLDASENQCEDMLPASVILLDFSSNRLLQFCFHMPFLKYLYLQNNSLGSFLRFNSFMRSSTTQLESVDLSFNFIYGLKFSTFQGHTQLQTLNLSNNNLHNIDFDISHLKALKQLDLSNKFIGTFSQDNMDTFTNMFKVSDIRTDLGYNV</sequence>
<dbReference type="OrthoDB" id="1421090at2759"/>
<proteinExistence type="predicted"/>
<dbReference type="PANTHER" id="PTHR45617">
    <property type="entry name" value="LEUCINE RICH REPEAT FAMILY PROTEIN"/>
    <property type="match status" value="1"/>
</dbReference>
<evidence type="ECO:0000256" key="1">
    <source>
        <dbReference type="ARBA" id="ARBA00022614"/>
    </source>
</evidence>
<dbReference type="Pfam" id="PF13855">
    <property type="entry name" value="LRR_8"/>
    <property type="match status" value="1"/>
</dbReference>
<dbReference type="InterPro" id="IPR032675">
    <property type="entry name" value="LRR_dom_sf"/>
</dbReference>
<dbReference type="SUPFAM" id="SSF52058">
    <property type="entry name" value="L domain-like"/>
    <property type="match status" value="1"/>
</dbReference>
<organism evidence="3 4">
    <name type="scientific">Mytilus coruscus</name>
    <name type="common">Sea mussel</name>
    <dbReference type="NCBI Taxonomy" id="42192"/>
    <lineage>
        <taxon>Eukaryota</taxon>
        <taxon>Metazoa</taxon>
        <taxon>Spiralia</taxon>
        <taxon>Lophotrochozoa</taxon>
        <taxon>Mollusca</taxon>
        <taxon>Bivalvia</taxon>
        <taxon>Autobranchia</taxon>
        <taxon>Pteriomorphia</taxon>
        <taxon>Mytilida</taxon>
        <taxon>Mytiloidea</taxon>
        <taxon>Mytilidae</taxon>
        <taxon>Mytilinae</taxon>
        <taxon>Mytilus</taxon>
    </lineage>
</organism>
<protein>
    <submittedName>
        <fullName evidence="3">Uncharacterized protein</fullName>
    </submittedName>
</protein>
<dbReference type="EMBL" id="CACVKT020007326">
    <property type="protein sequence ID" value="CAC5407076.1"/>
    <property type="molecule type" value="Genomic_DNA"/>
</dbReference>
<name>A0A6J8DG86_MYTCO</name>
<dbReference type="AlphaFoldDB" id="A0A6J8DG86"/>
<evidence type="ECO:0000313" key="3">
    <source>
        <dbReference type="EMBL" id="CAC5407076.1"/>
    </source>
</evidence>
<dbReference type="InterPro" id="IPR001611">
    <property type="entry name" value="Leu-rich_rpt"/>
</dbReference>
<keyword evidence="1" id="KW-0433">Leucine-rich repeat</keyword>
<keyword evidence="4" id="KW-1185">Reference proteome</keyword>
<dbReference type="PROSITE" id="PS51450">
    <property type="entry name" value="LRR"/>
    <property type="match status" value="1"/>
</dbReference>
<dbReference type="Gene3D" id="3.80.10.10">
    <property type="entry name" value="Ribonuclease Inhibitor"/>
    <property type="match status" value="1"/>
</dbReference>
<dbReference type="Proteomes" id="UP000507470">
    <property type="component" value="Unassembled WGS sequence"/>
</dbReference>